<dbReference type="Gene3D" id="1.10.287.2900">
    <property type="match status" value="1"/>
</dbReference>
<sequence>MSYAAKDGKDTVVFVDKEYVDSQEEIPVPTQQQQQQEPEQKDQSAAYDPETGEINWDCPCLGGMAQGPCGEQFKAAFSCFVYSEAEPKGVDCVEKFKNMQDCFREHPDVYGDEIDDDDEEDNGVPEETSPAASSPYEQGDASWFSSWFS</sequence>
<evidence type="ECO:0000256" key="17">
    <source>
        <dbReference type="ARBA" id="ARBA00033150"/>
    </source>
</evidence>
<gene>
    <name evidence="20" type="primary">ABSGL_02423.1 scaffold 3452</name>
</gene>
<dbReference type="AlphaFoldDB" id="A0A163J3N9"/>
<accession>A0A163J3N9</accession>
<dbReference type="InterPro" id="IPR039289">
    <property type="entry name" value="CHCHD4"/>
</dbReference>
<dbReference type="FunFam" id="1.10.287.2900:FF:000002">
    <property type="entry name" value="Mitochondrial intermembrane space import and assembly protein"/>
    <property type="match status" value="1"/>
</dbReference>
<dbReference type="InterPro" id="IPR010625">
    <property type="entry name" value="CHCH"/>
</dbReference>
<keyword evidence="14" id="KW-0472">Membrane</keyword>
<keyword evidence="9" id="KW-0809">Transit peptide</keyword>
<evidence type="ECO:0000313" key="20">
    <source>
        <dbReference type="EMBL" id="SAL96965.1"/>
    </source>
</evidence>
<evidence type="ECO:0000256" key="12">
    <source>
        <dbReference type="ARBA" id="ARBA00023010"/>
    </source>
</evidence>
<keyword evidence="13" id="KW-0496">Mitochondrion</keyword>
<evidence type="ECO:0000256" key="10">
    <source>
        <dbReference type="ARBA" id="ARBA00022989"/>
    </source>
</evidence>
<evidence type="ECO:0000256" key="11">
    <source>
        <dbReference type="ARBA" id="ARBA00023002"/>
    </source>
</evidence>
<evidence type="ECO:0000256" key="13">
    <source>
        <dbReference type="ARBA" id="ARBA00023128"/>
    </source>
</evidence>
<evidence type="ECO:0000256" key="7">
    <source>
        <dbReference type="ARBA" id="ARBA00022792"/>
    </source>
</evidence>
<keyword evidence="7" id="KW-0999">Mitochondrion inner membrane</keyword>
<evidence type="ECO:0000256" key="14">
    <source>
        <dbReference type="ARBA" id="ARBA00023136"/>
    </source>
</evidence>
<keyword evidence="6" id="KW-0812">Transmembrane</keyword>
<keyword evidence="12" id="KW-0811">Translocation</keyword>
<feature type="region of interest" description="Disordered" evidence="18">
    <location>
        <begin position="18"/>
        <end position="52"/>
    </location>
</feature>
<dbReference type="GO" id="GO:0045041">
    <property type="term" value="P:protein import into mitochondrial intermembrane space"/>
    <property type="evidence" value="ECO:0007669"/>
    <property type="project" value="InterPro"/>
</dbReference>
<dbReference type="Proteomes" id="UP000078561">
    <property type="component" value="Unassembled WGS sequence"/>
</dbReference>
<dbReference type="EMBL" id="LT551507">
    <property type="protein sequence ID" value="SAL96965.1"/>
    <property type="molecule type" value="Genomic_DNA"/>
</dbReference>
<keyword evidence="5" id="KW-0813">Transport</keyword>
<evidence type="ECO:0000256" key="9">
    <source>
        <dbReference type="ARBA" id="ARBA00022946"/>
    </source>
</evidence>
<evidence type="ECO:0000256" key="6">
    <source>
        <dbReference type="ARBA" id="ARBA00022692"/>
    </source>
</evidence>
<dbReference type="STRING" id="4829.A0A163J3N9"/>
<keyword evidence="16" id="KW-0676">Redox-active center</keyword>
<dbReference type="PANTHER" id="PTHR21622">
    <property type="entry name" value="COILED-COIL-HELIX-COILED-COIL-HELIX DOMAIN CONTAINING 4"/>
    <property type="match status" value="1"/>
</dbReference>
<evidence type="ECO:0000256" key="2">
    <source>
        <dbReference type="ARBA" id="ARBA00001973"/>
    </source>
</evidence>
<dbReference type="InParanoid" id="A0A163J3N9"/>
<evidence type="ECO:0000256" key="4">
    <source>
        <dbReference type="ARBA" id="ARBA00013714"/>
    </source>
</evidence>
<evidence type="ECO:0000256" key="5">
    <source>
        <dbReference type="ARBA" id="ARBA00022448"/>
    </source>
</evidence>
<evidence type="ECO:0000256" key="16">
    <source>
        <dbReference type="ARBA" id="ARBA00023284"/>
    </source>
</evidence>
<feature type="compositionally biased region" description="Low complexity" evidence="18">
    <location>
        <begin position="25"/>
        <end position="37"/>
    </location>
</feature>
<dbReference type="Pfam" id="PF06747">
    <property type="entry name" value="CHCH"/>
    <property type="match status" value="1"/>
</dbReference>
<evidence type="ECO:0000313" key="21">
    <source>
        <dbReference type="Proteomes" id="UP000078561"/>
    </source>
</evidence>
<keyword evidence="21" id="KW-1185">Reference proteome</keyword>
<dbReference type="OrthoDB" id="7481291at2759"/>
<dbReference type="OMA" id="FSFCKQF"/>
<comment type="cofactor">
    <cofactor evidence="1">
        <name>Zn(2+)</name>
        <dbReference type="ChEBI" id="CHEBI:29105"/>
    </cofactor>
</comment>
<evidence type="ECO:0000256" key="8">
    <source>
        <dbReference type="ARBA" id="ARBA00022927"/>
    </source>
</evidence>
<comment type="cofactor">
    <cofactor evidence="2">
        <name>Cu(2+)</name>
        <dbReference type="ChEBI" id="CHEBI:29036"/>
    </cofactor>
</comment>
<dbReference type="GO" id="GO:0005758">
    <property type="term" value="C:mitochondrial intermembrane space"/>
    <property type="evidence" value="ECO:0007669"/>
    <property type="project" value="TreeGrafter"/>
</dbReference>
<dbReference type="GO" id="GO:0005743">
    <property type="term" value="C:mitochondrial inner membrane"/>
    <property type="evidence" value="ECO:0007669"/>
    <property type="project" value="UniProtKB-SubCell"/>
</dbReference>
<name>A0A163J3N9_ABSGL</name>
<feature type="domain" description="CHCH" evidence="19">
    <location>
        <begin position="69"/>
        <end position="104"/>
    </location>
</feature>
<evidence type="ECO:0000256" key="15">
    <source>
        <dbReference type="ARBA" id="ARBA00023157"/>
    </source>
</evidence>
<feature type="region of interest" description="Disordered" evidence="18">
    <location>
        <begin position="107"/>
        <end position="149"/>
    </location>
</feature>
<comment type="subcellular location">
    <subcellularLocation>
        <location evidence="3">Mitochondrion inner membrane</location>
        <topology evidence="3">Single-pass type II membrane protein</topology>
        <orientation evidence="3">Intermembrane side</orientation>
    </subcellularLocation>
</comment>
<keyword evidence="8" id="KW-0653">Protein transport</keyword>
<dbReference type="PROSITE" id="PS51808">
    <property type="entry name" value="CHCH"/>
    <property type="match status" value="1"/>
</dbReference>
<feature type="compositionally biased region" description="Acidic residues" evidence="18">
    <location>
        <begin position="110"/>
        <end position="124"/>
    </location>
</feature>
<dbReference type="PANTHER" id="PTHR21622:SF0">
    <property type="entry name" value="COILED-COIL-HELIX-COILED-COIL-HELIX DOMAIN CONTAINING 4"/>
    <property type="match status" value="1"/>
</dbReference>
<evidence type="ECO:0000259" key="19">
    <source>
        <dbReference type="Pfam" id="PF06747"/>
    </source>
</evidence>
<organism evidence="20">
    <name type="scientific">Absidia glauca</name>
    <name type="common">Pin mould</name>
    <dbReference type="NCBI Taxonomy" id="4829"/>
    <lineage>
        <taxon>Eukaryota</taxon>
        <taxon>Fungi</taxon>
        <taxon>Fungi incertae sedis</taxon>
        <taxon>Mucoromycota</taxon>
        <taxon>Mucoromycotina</taxon>
        <taxon>Mucoromycetes</taxon>
        <taxon>Mucorales</taxon>
        <taxon>Cunninghamellaceae</taxon>
        <taxon>Absidia</taxon>
    </lineage>
</organism>
<reference evidence="20" key="1">
    <citation type="submission" date="2016-04" db="EMBL/GenBank/DDBJ databases">
        <authorList>
            <person name="Evans L.H."/>
            <person name="Alamgir A."/>
            <person name="Owens N."/>
            <person name="Weber N.D."/>
            <person name="Virtaneva K."/>
            <person name="Barbian K."/>
            <person name="Babar A."/>
            <person name="Rosenke K."/>
        </authorList>
    </citation>
    <scope>NUCLEOTIDE SEQUENCE [LARGE SCALE GENOMIC DNA]</scope>
    <source>
        <strain evidence="20">CBS 101.48</strain>
    </source>
</reference>
<evidence type="ECO:0000256" key="1">
    <source>
        <dbReference type="ARBA" id="ARBA00001947"/>
    </source>
</evidence>
<proteinExistence type="predicted"/>
<keyword evidence="11" id="KW-0560">Oxidoreductase</keyword>
<dbReference type="GO" id="GO:0015035">
    <property type="term" value="F:protein-disulfide reductase activity"/>
    <property type="evidence" value="ECO:0007669"/>
    <property type="project" value="InterPro"/>
</dbReference>
<keyword evidence="10" id="KW-1133">Transmembrane helix</keyword>
<protein>
    <recommendedName>
        <fullName evidence="4">Mitochondrial intermembrane space import and assembly protein 40</fullName>
    </recommendedName>
    <alternativeName>
        <fullName evidence="17">Mitochondrial import inner membrane translocase TIM40</fullName>
    </alternativeName>
</protein>
<evidence type="ECO:0000256" key="18">
    <source>
        <dbReference type="SAM" id="MobiDB-lite"/>
    </source>
</evidence>
<keyword evidence="15" id="KW-1015">Disulfide bond</keyword>
<evidence type="ECO:0000256" key="3">
    <source>
        <dbReference type="ARBA" id="ARBA00004164"/>
    </source>
</evidence>